<organism evidence="4 5">
    <name type="scientific">Tepidimonas taiwanensis</name>
    <dbReference type="NCBI Taxonomy" id="307486"/>
    <lineage>
        <taxon>Bacteria</taxon>
        <taxon>Pseudomonadati</taxon>
        <taxon>Pseudomonadota</taxon>
        <taxon>Betaproteobacteria</taxon>
        <taxon>Burkholderiales</taxon>
        <taxon>Tepidimonas</taxon>
    </lineage>
</organism>
<feature type="transmembrane region" description="Helical" evidence="2">
    <location>
        <begin position="15"/>
        <end position="35"/>
    </location>
</feature>
<dbReference type="RefSeq" id="WP_052231354.1">
    <property type="nucleotide sequence ID" value="NZ_CP083911.1"/>
</dbReference>
<dbReference type="PROSITE" id="PS50835">
    <property type="entry name" value="IG_LIKE"/>
    <property type="match status" value="1"/>
</dbReference>
<keyword evidence="2" id="KW-0812">Transmembrane</keyword>
<protein>
    <submittedName>
        <fullName evidence="4">Type IV pilus modification protein PilV</fullName>
    </submittedName>
</protein>
<evidence type="ECO:0000256" key="2">
    <source>
        <dbReference type="SAM" id="Phobius"/>
    </source>
</evidence>
<feature type="region of interest" description="Disordered" evidence="1">
    <location>
        <begin position="146"/>
        <end position="173"/>
    </location>
</feature>
<keyword evidence="2" id="KW-1133">Transmembrane helix</keyword>
<sequence>MYPIHTFSHQRGSTLIETMVAVLLVAIGIVGMAALQAKTLRNAYSSQQRQQAVLNIHSLFESMQAAVDNRPVGQSIQNALAPFNLARTCAVPQAANTPATQWLASLKQTIGANADNDGVCGTITCQTVQRGNPARTVTECTATVEWNDEGGSNDRSANARNPRQTSLQSTIAF</sequence>
<feature type="compositionally biased region" description="Polar residues" evidence="1">
    <location>
        <begin position="153"/>
        <end position="173"/>
    </location>
</feature>
<reference evidence="4 5" key="1">
    <citation type="submission" date="2019-07" db="EMBL/GenBank/DDBJ databases">
        <title>Tepidimonas taiwanensis I1-1 draft genome.</title>
        <authorList>
            <person name="Da Costa M.S."/>
            <person name="Froufe H.J.C."/>
            <person name="Egas C."/>
            <person name="Albuquerque L."/>
        </authorList>
    </citation>
    <scope>NUCLEOTIDE SEQUENCE [LARGE SCALE GENOMIC DNA]</scope>
    <source>
        <strain evidence="4 5">I1-1</strain>
    </source>
</reference>
<name>A0A554X2D8_9BURK</name>
<dbReference type="Pfam" id="PF07963">
    <property type="entry name" value="N_methyl"/>
    <property type="match status" value="1"/>
</dbReference>
<dbReference type="STRING" id="307486.GCA_000807215_00232"/>
<evidence type="ECO:0000313" key="5">
    <source>
        <dbReference type="Proteomes" id="UP000317763"/>
    </source>
</evidence>
<evidence type="ECO:0000259" key="3">
    <source>
        <dbReference type="PROSITE" id="PS50835"/>
    </source>
</evidence>
<gene>
    <name evidence="4" type="ORF">Ttaiw_02102</name>
</gene>
<comment type="caution">
    <text evidence="4">The sequence shown here is derived from an EMBL/GenBank/DDBJ whole genome shotgun (WGS) entry which is preliminary data.</text>
</comment>
<evidence type="ECO:0000313" key="4">
    <source>
        <dbReference type="EMBL" id="TSE30011.1"/>
    </source>
</evidence>
<dbReference type="AlphaFoldDB" id="A0A554X2D8"/>
<feature type="domain" description="Ig-like" evidence="3">
    <location>
        <begin position="92"/>
        <end position="173"/>
    </location>
</feature>
<dbReference type="InterPro" id="IPR007110">
    <property type="entry name" value="Ig-like_dom"/>
</dbReference>
<dbReference type="EMBL" id="VJOM01000027">
    <property type="protein sequence ID" value="TSE30011.1"/>
    <property type="molecule type" value="Genomic_DNA"/>
</dbReference>
<evidence type="ECO:0000256" key="1">
    <source>
        <dbReference type="SAM" id="MobiDB-lite"/>
    </source>
</evidence>
<keyword evidence="2" id="KW-0472">Membrane</keyword>
<dbReference type="Proteomes" id="UP000317763">
    <property type="component" value="Unassembled WGS sequence"/>
</dbReference>
<dbReference type="OrthoDB" id="8547299at2"/>
<dbReference type="InterPro" id="IPR012902">
    <property type="entry name" value="N_methyl_site"/>
</dbReference>
<proteinExistence type="predicted"/>
<keyword evidence="5" id="KW-1185">Reference proteome</keyword>
<accession>A0A554X2D8</accession>